<name>A0A4S8IAJ5_MUSBA</name>
<comment type="caution">
    <text evidence="1">The sequence shown here is derived from an EMBL/GenBank/DDBJ whole genome shotgun (WGS) entry which is preliminary data.</text>
</comment>
<accession>A0A4S8IAJ5</accession>
<dbReference type="EMBL" id="PYDT01000011">
    <property type="protein sequence ID" value="THU45067.1"/>
    <property type="molecule type" value="Genomic_DNA"/>
</dbReference>
<protein>
    <submittedName>
        <fullName evidence="1">Uncharacterized protein</fullName>
    </submittedName>
</protein>
<dbReference type="Proteomes" id="UP000317650">
    <property type="component" value="Chromosome 2"/>
</dbReference>
<keyword evidence="2" id="KW-1185">Reference proteome</keyword>
<evidence type="ECO:0000313" key="2">
    <source>
        <dbReference type="Proteomes" id="UP000317650"/>
    </source>
</evidence>
<proteinExistence type="predicted"/>
<sequence>MHPKQKSICRRPDPTKEESATLLIELVCTMEEGESSSETKNYFKLDDFIQMKADNTVEGLHLYKIMTATEDLYFCTLKSIELVVLGLGMSTLRLSTRKS</sequence>
<gene>
    <name evidence="1" type="ORF">C4D60_Mb02t13960</name>
</gene>
<reference evidence="1 2" key="1">
    <citation type="journal article" date="2019" name="Nat. Plants">
        <title>Genome sequencing of Musa balbisiana reveals subgenome evolution and function divergence in polyploid bananas.</title>
        <authorList>
            <person name="Yao X."/>
        </authorList>
    </citation>
    <scope>NUCLEOTIDE SEQUENCE [LARGE SCALE GENOMIC DNA]</scope>
    <source>
        <strain evidence="2">cv. DH-PKW</strain>
        <tissue evidence="1">Leaves</tissue>
    </source>
</reference>
<dbReference type="AlphaFoldDB" id="A0A4S8IAJ5"/>
<evidence type="ECO:0000313" key="1">
    <source>
        <dbReference type="EMBL" id="THU45067.1"/>
    </source>
</evidence>
<organism evidence="1 2">
    <name type="scientific">Musa balbisiana</name>
    <name type="common">Banana</name>
    <dbReference type="NCBI Taxonomy" id="52838"/>
    <lineage>
        <taxon>Eukaryota</taxon>
        <taxon>Viridiplantae</taxon>
        <taxon>Streptophyta</taxon>
        <taxon>Embryophyta</taxon>
        <taxon>Tracheophyta</taxon>
        <taxon>Spermatophyta</taxon>
        <taxon>Magnoliopsida</taxon>
        <taxon>Liliopsida</taxon>
        <taxon>Zingiberales</taxon>
        <taxon>Musaceae</taxon>
        <taxon>Musa</taxon>
    </lineage>
</organism>